<dbReference type="OrthoDB" id="2971867at2"/>
<proteinExistence type="predicted"/>
<organism evidence="1 2">
    <name type="scientific">Peribacillus glennii</name>
    <dbReference type="NCBI Taxonomy" id="2303991"/>
    <lineage>
        <taxon>Bacteria</taxon>
        <taxon>Bacillati</taxon>
        <taxon>Bacillota</taxon>
        <taxon>Bacilli</taxon>
        <taxon>Bacillales</taxon>
        <taxon>Bacillaceae</taxon>
        <taxon>Peribacillus</taxon>
    </lineage>
</organism>
<dbReference type="RefSeq" id="WP_117323998.1">
    <property type="nucleotide sequence ID" value="NZ_QVTD01000015.1"/>
</dbReference>
<comment type="caution">
    <text evidence="1">The sequence shown here is derived from an EMBL/GenBank/DDBJ whole genome shotgun (WGS) entry which is preliminary data.</text>
</comment>
<accession>A0A372L8Z3</accession>
<gene>
    <name evidence="1" type="ORF">D0466_18390</name>
</gene>
<reference evidence="1 2" key="1">
    <citation type="submission" date="2018-08" db="EMBL/GenBank/DDBJ databases">
        <title>Bacillus chawlae sp. nov., Bacillus glennii sp. nov., and Bacillus saganii sp. nov. Isolated from the Vehicle Assembly Building at Kennedy Space Center where the Viking Spacecraft were Assembled.</title>
        <authorList>
            <person name="Seuylemezian A."/>
            <person name="Vaishampayan P."/>
        </authorList>
    </citation>
    <scope>NUCLEOTIDE SEQUENCE [LARGE SCALE GENOMIC DNA]</scope>
    <source>
        <strain evidence="1 2">V44-8</strain>
    </source>
</reference>
<protein>
    <submittedName>
        <fullName evidence="1">Uncharacterized protein</fullName>
    </submittedName>
</protein>
<name>A0A372L8Z3_9BACI</name>
<evidence type="ECO:0000313" key="2">
    <source>
        <dbReference type="Proteomes" id="UP000262939"/>
    </source>
</evidence>
<dbReference type="AlphaFoldDB" id="A0A372L8Z3"/>
<dbReference type="EMBL" id="QVTD01000015">
    <property type="protein sequence ID" value="RFU61451.1"/>
    <property type="molecule type" value="Genomic_DNA"/>
</dbReference>
<dbReference type="Proteomes" id="UP000262939">
    <property type="component" value="Unassembled WGS sequence"/>
</dbReference>
<keyword evidence="2" id="KW-1185">Reference proteome</keyword>
<sequence length="78" mass="9554">MLGFVITDKEKQEIEYIVKRELDEILFDLNDERIDHIVKRAMEERYKVLFNLFKRVAPAKECMIYMRTKRGLNERDQM</sequence>
<evidence type="ECO:0000313" key="1">
    <source>
        <dbReference type="EMBL" id="RFU61451.1"/>
    </source>
</evidence>